<gene>
    <name evidence="4" type="ORF">I8D64_06735</name>
</gene>
<feature type="region of interest" description="Disordered" evidence="1">
    <location>
        <begin position="1"/>
        <end position="53"/>
    </location>
</feature>
<feature type="compositionally biased region" description="Polar residues" evidence="1">
    <location>
        <begin position="1"/>
        <end position="10"/>
    </location>
</feature>
<keyword evidence="2" id="KW-0812">Transmembrane</keyword>
<comment type="caution">
    <text evidence="4">The sequence shown here is derived from an EMBL/GenBank/DDBJ whole genome shotgun (WGS) entry which is preliminary data.</text>
</comment>
<feature type="domain" description="DUF1468" evidence="3">
    <location>
        <begin position="65"/>
        <end position="220"/>
    </location>
</feature>
<feature type="compositionally biased region" description="Low complexity" evidence="1">
    <location>
        <begin position="13"/>
        <end position="34"/>
    </location>
</feature>
<proteinExistence type="predicted"/>
<dbReference type="Pfam" id="PF07331">
    <property type="entry name" value="TctB"/>
    <property type="match status" value="1"/>
</dbReference>
<sequence length="228" mass="23437">MTTAPQTPDTPSADGPALDAADGTALDANGGTTLDPADGTTPGTALDPDASSAEPETGLLAELSVPIVMAAFAIYLFVGLVTMKLPEGTSFPGPRFVPEILAAGIALLVVVQVISVVRRHSPLAPDRTRPAGRDETEGIAGTVTRRLGIAWGPFAWAVGGFAVFAVTLPYLGWILGGGLLFWCVSRSFGSRRPLMDVVVALAVSSVAYICFDMALGLALPSGLLGGRF</sequence>
<organism evidence="4 5">
    <name type="scientific">Brachybacterium halotolerans</name>
    <dbReference type="NCBI Taxonomy" id="2795215"/>
    <lineage>
        <taxon>Bacteria</taxon>
        <taxon>Bacillati</taxon>
        <taxon>Actinomycetota</taxon>
        <taxon>Actinomycetes</taxon>
        <taxon>Micrococcales</taxon>
        <taxon>Dermabacteraceae</taxon>
        <taxon>Brachybacterium</taxon>
    </lineage>
</organism>
<dbReference type="InterPro" id="IPR009936">
    <property type="entry name" value="DUF1468"/>
</dbReference>
<accession>A0ABS1B8X7</accession>
<feature type="transmembrane region" description="Helical" evidence="2">
    <location>
        <begin position="96"/>
        <end position="117"/>
    </location>
</feature>
<reference evidence="4 5" key="1">
    <citation type="submission" date="2020-12" db="EMBL/GenBank/DDBJ databases">
        <title>Brachybacterium sp. MASK1Z-5, whole genome shotgun sequence.</title>
        <authorList>
            <person name="Tuo L."/>
        </authorList>
    </citation>
    <scope>NUCLEOTIDE SEQUENCE [LARGE SCALE GENOMIC DNA]</scope>
    <source>
        <strain evidence="4 5">MASK1Z-5</strain>
    </source>
</reference>
<dbReference type="RefSeq" id="WP_200501767.1">
    <property type="nucleotide sequence ID" value="NZ_JAEDAJ010000003.1"/>
</dbReference>
<feature type="transmembrane region" description="Helical" evidence="2">
    <location>
        <begin position="154"/>
        <end position="182"/>
    </location>
</feature>
<evidence type="ECO:0000313" key="5">
    <source>
        <dbReference type="Proteomes" id="UP000612352"/>
    </source>
</evidence>
<protein>
    <submittedName>
        <fullName evidence="4">Tripartite tricarboxylate transporter TctB family protein</fullName>
    </submittedName>
</protein>
<name>A0ABS1B8X7_9MICO</name>
<evidence type="ECO:0000313" key="4">
    <source>
        <dbReference type="EMBL" id="MBK0331098.1"/>
    </source>
</evidence>
<keyword evidence="2" id="KW-1133">Transmembrane helix</keyword>
<feature type="transmembrane region" description="Helical" evidence="2">
    <location>
        <begin position="194"/>
        <end position="219"/>
    </location>
</feature>
<dbReference type="EMBL" id="JAEDAJ010000003">
    <property type="protein sequence ID" value="MBK0331098.1"/>
    <property type="molecule type" value="Genomic_DNA"/>
</dbReference>
<feature type="transmembrane region" description="Helical" evidence="2">
    <location>
        <begin position="63"/>
        <end position="84"/>
    </location>
</feature>
<keyword evidence="2" id="KW-0472">Membrane</keyword>
<evidence type="ECO:0000256" key="2">
    <source>
        <dbReference type="SAM" id="Phobius"/>
    </source>
</evidence>
<evidence type="ECO:0000256" key="1">
    <source>
        <dbReference type="SAM" id="MobiDB-lite"/>
    </source>
</evidence>
<keyword evidence="5" id="KW-1185">Reference proteome</keyword>
<evidence type="ECO:0000259" key="3">
    <source>
        <dbReference type="Pfam" id="PF07331"/>
    </source>
</evidence>
<dbReference type="Proteomes" id="UP000612352">
    <property type="component" value="Unassembled WGS sequence"/>
</dbReference>